<keyword evidence="3" id="KW-1185">Reference proteome</keyword>
<name>A0A1B3Z8K1_9SPHN</name>
<protein>
    <submittedName>
        <fullName evidence="2">Uncharacterized protein</fullName>
    </submittedName>
</protein>
<accession>A0A1B3Z8K1</accession>
<gene>
    <name evidence="2" type="ORF">AWL63_06990</name>
</gene>
<keyword evidence="1" id="KW-0812">Transmembrane</keyword>
<evidence type="ECO:0000313" key="3">
    <source>
        <dbReference type="Proteomes" id="UP000094256"/>
    </source>
</evidence>
<dbReference type="Proteomes" id="UP000094256">
    <property type="component" value="Chromosome"/>
</dbReference>
<dbReference type="EMBL" id="CP014168">
    <property type="protein sequence ID" value="AOH83752.1"/>
    <property type="molecule type" value="Genomic_DNA"/>
</dbReference>
<dbReference type="KEGG" id="span:AWL63_06990"/>
<keyword evidence="1" id="KW-1133">Transmembrane helix</keyword>
<evidence type="ECO:0000313" key="2">
    <source>
        <dbReference type="EMBL" id="AOH83752.1"/>
    </source>
</evidence>
<evidence type="ECO:0000256" key="1">
    <source>
        <dbReference type="SAM" id="Phobius"/>
    </source>
</evidence>
<dbReference type="RefSeq" id="WP_069204319.1">
    <property type="nucleotide sequence ID" value="NZ_CP014168.1"/>
</dbReference>
<organism evidence="2 3">
    <name type="scientific">Sphingomonas panacis</name>
    <dbReference type="NCBI Taxonomy" id="1560345"/>
    <lineage>
        <taxon>Bacteria</taxon>
        <taxon>Pseudomonadati</taxon>
        <taxon>Pseudomonadota</taxon>
        <taxon>Alphaproteobacteria</taxon>
        <taxon>Sphingomonadales</taxon>
        <taxon>Sphingomonadaceae</taxon>
        <taxon>Sphingomonas</taxon>
    </lineage>
</organism>
<reference evidence="2 3" key="1">
    <citation type="submission" date="2016-01" db="EMBL/GenBank/DDBJ databases">
        <title>Complete genome and mega plasmid sequence of Sphingomonas panacis DCY99 elicits systemic resistance in rice to Xanthomonas oryzae.</title>
        <authorList>
            <person name="Kim Y.J."/>
            <person name="Yang D.C."/>
            <person name="Sing P."/>
        </authorList>
    </citation>
    <scope>NUCLEOTIDE SEQUENCE [LARGE SCALE GENOMIC DNA]</scope>
    <source>
        <strain evidence="2 3">DCY99</strain>
    </source>
</reference>
<keyword evidence="1" id="KW-0472">Membrane</keyword>
<dbReference type="AlphaFoldDB" id="A0A1B3Z8K1"/>
<proteinExistence type="predicted"/>
<dbReference type="STRING" id="1560345.AWL63_06990"/>
<feature type="transmembrane region" description="Helical" evidence="1">
    <location>
        <begin position="15"/>
        <end position="38"/>
    </location>
</feature>
<dbReference type="OrthoDB" id="7558548at2"/>
<sequence>MRLKSTPEDEAAQAAMIRAFGMVLVPGMIFVFGLIYLVSPRYSPPSQAWANGVYRNPCCAPLTLRDGVISTGVETAHYKVTDSKRGFCIEVDRGVSVDRGSVRFGGTLQYVFFNKDSEAMPAIHEAYALHLIGANDMTDYAFVKR</sequence>